<protein>
    <submittedName>
        <fullName evidence="3">Uncharacterized protein LOC106012268</fullName>
    </submittedName>
</protein>
<dbReference type="Proteomes" id="UP000694888">
    <property type="component" value="Unplaced"/>
</dbReference>
<evidence type="ECO:0000313" key="2">
    <source>
        <dbReference type="Proteomes" id="UP000694888"/>
    </source>
</evidence>
<dbReference type="GeneID" id="106012268"/>
<accession>A0ABM1A3K0</accession>
<organism evidence="2 3">
    <name type="scientific">Aplysia californica</name>
    <name type="common">California sea hare</name>
    <dbReference type="NCBI Taxonomy" id="6500"/>
    <lineage>
        <taxon>Eukaryota</taxon>
        <taxon>Metazoa</taxon>
        <taxon>Spiralia</taxon>
        <taxon>Lophotrochozoa</taxon>
        <taxon>Mollusca</taxon>
        <taxon>Gastropoda</taxon>
        <taxon>Heterobranchia</taxon>
        <taxon>Euthyneura</taxon>
        <taxon>Tectipleura</taxon>
        <taxon>Aplysiida</taxon>
        <taxon>Aplysioidea</taxon>
        <taxon>Aplysiidae</taxon>
        <taxon>Aplysia</taxon>
    </lineage>
</organism>
<evidence type="ECO:0000313" key="3">
    <source>
        <dbReference type="RefSeq" id="XP_012940128.1"/>
    </source>
</evidence>
<dbReference type="RefSeq" id="XP_012940128.1">
    <property type="nucleotide sequence ID" value="XM_013084674.2"/>
</dbReference>
<gene>
    <name evidence="3" type="primary">LOC106012268</name>
</gene>
<feature type="signal peptide" evidence="1">
    <location>
        <begin position="1"/>
        <end position="21"/>
    </location>
</feature>
<feature type="chain" id="PRO_5045272564" evidence="1">
    <location>
        <begin position="22"/>
        <end position="111"/>
    </location>
</feature>
<keyword evidence="2" id="KW-1185">Reference proteome</keyword>
<evidence type="ECO:0000256" key="1">
    <source>
        <dbReference type="SAM" id="SignalP"/>
    </source>
</evidence>
<keyword evidence="1" id="KW-0732">Signal</keyword>
<reference evidence="3" key="1">
    <citation type="submission" date="2025-08" db="UniProtKB">
        <authorList>
            <consortium name="RefSeq"/>
        </authorList>
    </citation>
    <scope>IDENTIFICATION</scope>
</reference>
<name>A0ABM1A3K0_APLCA</name>
<sequence>MRLSLSLLLTLLTMTEYRADGLGLFDSRLSKNADIVQPVVISAFSSDRRRHRLSVASIPDHVIVKVNSRGNDLDLWVTRTEDNTVNIESYSLDKSGVRKDSAEFSLKVSRR</sequence>
<proteinExistence type="predicted"/>